<evidence type="ECO:0000313" key="2">
    <source>
        <dbReference type="EMBL" id="AGS53322.1"/>
    </source>
</evidence>
<dbReference type="Pfam" id="PF04860">
    <property type="entry name" value="Phage_portal"/>
    <property type="match status" value="1"/>
</dbReference>
<organism evidence="2">
    <name type="scientific">uncultured bacterium contig00013</name>
    <dbReference type="NCBI Taxonomy" id="1181504"/>
    <lineage>
        <taxon>Bacteria</taxon>
        <taxon>environmental samples</taxon>
    </lineage>
</organism>
<feature type="region of interest" description="Disordered" evidence="1">
    <location>
        <begin position="1"/>
        <end position="20"/>
    </location>
</feature>
<dbReference type="AlphaFoldDB" id="A0A806K0S0"/>
<dbReference type="NCBIfam" id="TIGR01537">
    <property type="entry name" value="portal_HK97"/>
    <property type="match status" value="1"/>
</dbReference>
<sequence length="416" mass="48070">MKLPRIFSGNKEKQASKNNTENSFQNHLTFDDNFSKLYIDPFNDPYLCNAWVNIAVNILIRNVARADFIIERAGVELKNGPLFELFHRPNPQLSRYDLWKETAAWWFIEGEAFWWFGPDYSAGLPKQLYILNPRKLQLEGEGLDMQGIDAHKKRRWFYNTGAELVPIFSDELIHFRDWNPWNPLRGVNPLASLALELEQDYFANKGNSTLLKNNAIPQGILKTDQTLRPEEADQLERRWESKYGQVKAGRKIAVLGKGTSFEALSFNPDVVKLFELKRWNLYTILAKFGIPPRVANISDKSTALSGKDTKEQHSAFWQYTLIPFLKQLEQIIESQFFMRFGLNETGRFDLWDIPELQDNEDAQSKRDIAEIQAGLKTINDVLKERGKETKPWGDVWYRPKNFIATNGSDTTAGEGQ</sequence>
<dbReference type="EMBL" id="JQ844229">
    <property type="protein sequence ID" value="AGS53322.1"/>
    <property type="molecule type" value="Genomic_DNA"/>
</dbReference>
<protein>
    <submittedName>
        <fullName evidence="2">Phage portal protein</fullName>
    </submittedName>
</protein>
<proteinExistence type="predicted"/>
<name>A0A806K0S0_9BACT</name>
<evidence type="ECO:0000256" key="1">
    <source>
        <dbReference type="SAM" id="MobiDB-lite"/>
    </source>
</evidence>
<dbReference type="InterPro" id="IPR006427">
    <property type="entry name" value="Portal_HK97"/>
</dbReference>
<accession>A0A806K0S0</accession>
<reference evidence="2" key="1">
    <citation type="submission" date="2012-03" db="EMBL/GenBank/DDBJ databases">
        <title>Functional metagenomics reveals considerable lignocellulase gene clusters in the gut microbiome of a wood-feeding higher termite.</title>
        <authorList>
            <person name="Liu N."/>
        </authorList>
    </citation>
    <scope>NUCLEOTIDE SEQUENCE</scope>
</reference>
<dbReference type="InterPro" id="IPR006944">
    <property type="entry name" value="Phage/GTA_portal"/>
</dbReference>